<dbReference type="PROSITE" id="PS51257">
    <property type="entry name" value="PROKAR_LIPOPROTEIN"/>
    <property type="match status" value="1"/>
</dbReference>
<evidence type="ECO:0000256" key="6">
    <source>
        <dbReference type="SAM" id="MobiDB-lite"/>
    </source>
</evidence>
<evidence type="ECO:0000313" key="9">
    <source>
        <dbReference type="Proteomes" id="UP001589627"/>
    </source>
</evidence>
<keyword evidence="4" id="KW-0564">Palmitate</keyword>
<accession>A0ABV5Y6N6</accession>
<keyword evidence="9" id="KW-1185">Reference proteome</keyword>
<dbReference type="InterPro" id="IPR025971">
    <property type="entry name" value="LppP/LprE"/>
</dbReference>
<evidence type="ECO:0000256" key="4">
    <source>
        <dbReference type="ARBA" id="ARBA00023139"/>
    </source>
</evidence>
<feature type="signal peptide" evidence="7">
    <location>
        <begin position="1"/>
        <end position="27"/>
    </location>
</feature>
<sequence length="209" mass="21366">MFTADRTPRPRAFVPVATALIAGVALTGCKSSDTASSASSPSPKASAASPNAVATVPAAPGSAPASGAPDQATIQSAMTRTVEAEDPTTHFAPVGSPATASDRNGGTLTAVIGQRTPSADGKGQLVFFWQGNRFLGWDAETEAMSITKVAGGNGYFTVTYVHYAAQDPACCASLPPVDVTYVWQDNDGFVPSGGTRPTYGSQVRVKLNP</sequence>
<dbReference type="RefSeq" id="WP_378193234.1">
    <property type="nucleotide sequence ID" value="NZ_JBHLZP010000001.1"/>
</dbReference>
<evidence type="ECO:0000256" key="7">
    <source>
        <dbReference type="SAM" id="SignalP"/>
    </source>
</evidence>
<feature type="chain" id="PRO_5046358466" evidence="7">
    <location>
        <begin position="28"/>
        <end position="209"/>
    </location>
</feature>
<organism evidence="8 9">
    <name type="scientific">Actinoallomurus acaciae</name>
    <dbReference type="NCBI Taxonomy" id="502577"/>
    <lineage>
        <taxon>Bacteria</taxon>
        <taxon>Bacillati</taxon>
        <taxon>Actinomycetota</taxon>
        <taxon>Actinomycetes</taxon>
        <taxon>Streptosporangiales</taxon>
        <taxon>Thermomonosporaceae</taxon>
        <taxon>Actinoallomurus</taxon>
    </lineage>
</organism>
<name>A0ABV5Y6N6_9ACTN</name>
<keyword evidence="3" id="KW-0472">Membrane</keyword>
<protein>
    <submittedName>
        <fullName evidence="8">LppP/LprE family lipoprotein</fullName>
    </submittedName>
</protein>
<evidence type="ECO:0000256" key="1">
    <source>
        <dbReference type="ARBA" id="ARBA00022475"/>
    </source>
</evidence>
<evidence type="ECO:0000256" key="2">
    <source>
        <dbReference type="ARBA" id="ARBA00022729"/>
    </source>
</evidence>
<dbReference type="Proteomes" id="UP001589627">
    <property type="component" value="Unassembled WGS sequence"/>
</dbReference>
<dbReference type="EMBL" id="JBHLZP010000001">
    <property type="protein sequence ID" value="MFB9830669.1"/>
    <property type="molecule type" value="Genomic_DNA"/>
</dbReference>
<evidence type="ECO:0000313" key="8">
    <source>
        <dbReference type="EMBL" id="MFB9830669.1"/>
    </source>
</evidence>
<gene>
    <name evidence="8" type="ORF">ACFFNX_00395</name>
</gene>
<feature type="region of interest" description="Disordered" evidence="6">
    <location>
        <begin position="31"/>
        <end position="106"/>
    </location>
</feature>
<dbReference type="Pfam" id="PF14041">
    <property type="entry name" value="Lipoprotein_21"/>
    <property type="match status" value="1"/>
</dbReference>
<feature type="compositionally biased region" description="Low complexity" evidence="6">
    <location>
        <begin position="31"/>
        <end position="69"/>
    </location>
</feature>
<evidence type="ECO:0000256" key="3">
    <source>
        <dbReference type="ARBA" id="ARBA00023136"/>
    </source>
</evidence>
<reference evidence="8 9" key="1">
    <citation type="submission" date="2024-09" db="EMBL/GenBank/DDBJ databases">
        <authorList>
            <person name="Sun Q."/>
            <person name="Mori K."/>
        </authorList>
    </citation>
    <scope>NUCLEOTIDE SEQUENCE [LARGE SCALE GENOMIC DNA]</scope>
    <source>
        <strain evidence="8 9">TBRC 0563</strain>
    </source>
</reference>
<comment type="caution">
    <text evidence="8">The sequence shown here is derived from an EMBL/GenBank/DDBJ whole genome shotgun (WGS) entry which is preliminary data.</text>
</comment>
<proteinExistence type="predicted"/>
<evidence type="ECO:0000256" key="5">
    <source>
        <dbReference type="ARBA" id="ARBA00023288"/>
    </source>
</evidence>
<keyword evidence="5 8" id="KW-0449">Lipoprotein</keyword>
<keyword evidence="1" id="KW-1003">Cell membrane</keyword>
<keyword evidence="2 7" id="KW-0732">Signal</keyword>